<feature type="domain" description="Glutamine amidotransferase" evidence="2">
    <location>
        <begin position="3"/>
        <end position="185"/>
    </location>
</feature>
<dbReference type="GO" id="GO:0004049">
    <property type="term" value="F:anthranilate synthase activity"/>
    <property type="evidence" value="ECO:0007669"/>
    <property type="project" value="TreeGrafter"/>
</dbReference>
<evidence type="ECO:0000313" key="4">
    <source>
        <dbReference type="Proteomes" id="UP000095743"/>
    </source>
</evidence>
<reference evidence="3 4" key="1">
    <citation type="submission" date="2016-09" db="EMBL/GenBank/DDBJ databases">
        <title>Genomic analysis reveals versatility of anaerobic energy metabolism of Geosporobacter ferrireducens IRF9 of phylum Firmicutes.</title>
        <authorList>
            <person name="Kim S.-J."/>
        </authorList>
    </citation>
    <scope>NUCLEOTIDE SEQUENCE [LARGE SCALE GENOMIC DNA]</scope>
    <source>
        <strain evidence="3 4">IRF9</strain>
    </source>
</reference>
<dbReference type="NCBIfam" id="TIGR00566">
    <property type="entry name" value="trpG_papA"/>
    <property type="match status" value="1"/>
</dbReference>
<dbReference type="EMBL" id="CP017269">
    <property type="protein sequence ID" value="AOT69261.1"/>
    <property type="molecule type" value="Genomic_DNA"/>
</dbReference>
<dbReference type="AlphaFoldDB" id="A0A1D8GEC6"/>
<evidence type="ECO:0000259" key="2">
    <source>
        <dbReference type="Pfam" id="PF00117"/>
    </source>
</evidence>
<dbReference type="PROSITE" id="PS51273">
    <property type="entry name" value="GATASE_TYPE_1"/>
    <property type="match status" value="1"/>
</dbReference>
<dbReference type="Pfam" id="PF00117">
    <property type="entry name" value="GATase"/>
    <property type="match status" value="1"/>
</dbReference>
<dbReference type="InterPro" id="IPR006221">
    <property type="entry name" value="TrpG/PapA_dom"/>
</dbReference>
<dbReference type="Proteomes" id="UP000095743">
    <property type="component" value="Chromosome"/>
</dbReference>
<keyword evidence="4" id="KW-1185">Reference proteome</keyword>
<dbReference type="InterPro" id="IPR017926">
    <property type="entry name" value="GATASE"/>
</dbReference>
<name>A0A1D8GEC6_9FIRM</name>
<dbReference type="PRINTS" id="PR00097">
    <property type="entry name" value="ANTSNTHASEII"/>
</dbReference>
<sequence length="187" mass="20792">MIVIIDNYDSFTYNLYQYIGEIHGDVEVFRNDKVTVAELQGMDISHLVISPGPGFPKDAGISMEVVKVLGKKIPTLGVCLGHQAIGEAFGGHIVHAQKTVHGKISKVFHNEKGLFEGLENPLNVTRYHSLAVDRKALPEELEITAESVDGEIMGIRHKDYPIYGLQFHPESISTQRGKELLRKFLAL</sequence>
<dbReference type="PRINTS" id="PR00099">
    <property type="entry name" value="CPSGATASE"/>
</dbReference>
<dbReference type="CDD" id="cd01743">
    <property type="entry name" value="GATase1_Anthranilate_Synthase"/>
    <property type="match status" value="1"/>
</dbReference>
<dbReference type="OrthoDB" id="9804328at2"/>
<dbReference type="InterPro" id="IPR050472">
    <property type="entry name" value="Anth_synth/Amidotransfase"/>
</dbReference>
<dbReference type="KEGG" id="gfe:Gferi_06580"/>
<accession>A0A1D8GEC6</accession>
<evidence type="ECO:0000256" key="1">
    <source>
        <dbReference type="ARBA" id="ARBA00022962"/>
    </source>
</evidence>
<dbReference type="SUPFAM" id="SSF52317">
    <property type="entry name" value="Class I glutamine amidotransferase-like"/>
    <property type="match status" value="1"/>
</dbReference>
<organism evidence="3 4">
    <name type="scientific">Geosporobacter ferrireducens</name>
    <dbReference type="NCBI Taxonomy" id="1424294"/>
    <lineage>
        <taxon>Bacteria</taxon>
        <taxon>Bacillati</taxon>
        <taxon>Bacillota</taxon>
        <taxon>Clostridia</taxon>
        <taxon>Peptostreptococcales</taxon>
        <taxon>Thermotaleaceae</taxon>
        <taxon>Geosporobacter</taxon>
    </lineage>
</organism>
<dbReference type="InterPro" id="IPR029062">
    <property type="entry name" value="Class_I_gatase-like"/>
</dbReference>
<dbReference type="STRING" id="1424294.Gferi_06580"/>
<dbReference type="GO" id="GO:0005829">
    <property type="term" value="C:cytosol"/>
    <property type="evidence" value="ECO:0007669"/>
    <property type="project" value="TreeGrafter"/>
</dbReference>
<gene>
    <name evidence="3" type="ORF">Gferi_06580</name>
</gene>
<proteinExistence type="predicted"/>
<dbReference type="GO" id="GO:0000162">
    <property type="term" value="P:L-tryptophan biosynthetic process"/>
    <property type="evidence" value="ECO:0007669"/>
    <property type="project" value="TreeGrafter"/>
</dbReference>
<keyword evidence="1" id="KW-0315">Glutamine amidotransferase</keyword>
<dbReference type="PANTHER" id="PTHR43418:SF4">
    <property type="entry name" value="MULTIFUNCTIONAL TRYPTOPHAN BIOSYNTHESIS PROTEIN"/>
    <property type="match status" value="1"/>
</dbReference>
<dbReference type="PANTHER" id="PTHR43418">
    <property type="entry name" value="MULTIFUNCTIONAL TRYPTOPHAN BIOSYNTHESIS PROTEIN-RELATED"/>
    <property type="match status" value="1"/>
</dbReference>
<dbReference type="RefSeq" id="WP_069974827.1">
    <property type="nucleotide sequence ID" value="NZ_CP017269.1"/>
</dbReference>
<dbReference type="PRINTS" id="PR00096">
    <property type="entry name" value="GATASE"/>
</dbReference>
<dbReference type="Gene3D" id="3.40.50.880">
    <property type="match status" value="1"/>
</dbReference>
<dbReference type="FunFam" id="3.40.50.880:FF:000003">
    <property type="entry name" value="Anthranilate synthase component II"/>
    <property type="match status" value="1"/>
</dbReference>
<protein>
    <submittedName>
        <fullName evidence="3">Aminodeoxychorismate/anthranilate synthase component II</fullName>
    </submittedName>
</protein>
<evidence type="ECO:0000313" key="3">
    <source>
        <dbReference type="EMBL" id="AOT69261.1"/>
    </source>
</evidence>